<proteinExistence type="predicted"/>
<gene>
    <name evidence="2" type="ORF">SI8410_02003316</name>
</gene>
<feature type="region of interest" description="Disordered" evidence="1">
    <location>
        <begin position="30"/>
        <end position="65"/>
    </location>
</feature>
<name>A0A7I8K639_SPIIN</name>
<evidence type="ECO:0000313" key="3">
    <source>
        <dbReference type="Proteomes" id="UP000663760"/>
    </source>
</evidence>
<dbReference type="AlphaFoldDB" id="A0A7I8K639"/>
<sequence>MPTSIPPPPPPPPPPPAARRRWWCFYSGPLPPPPRRDYARNPTAIKGTHYSPPASEGKKTIFSAL</sequence>
<organism evidence="2 3">
    <name type="scientific">Spirodela intermedia</name>
    <name type="common">Intermediate duckweed</name>
    <dbReference type="NCBI Taxonomy" id="51605"/>
    <lineage>
        <taxon>Eukaryota</taxon>
        <taxon>Viridiplantae</taxon>
        <taxon>Streptophyta</taxon>
        <taxon>Embryophyta</taxon>
        <taxon>Tracheophyta</taxon>
        <taxon>Spermatophyta</taxon>
        <taxon>Magnoliopsida</taxon>
        <taxon>Liliopsida</taxon>
        <taxon>Araceae</taxon>
        <taxon>Lemnoideae</taxon>
        <taxon>Spirodela</taxon>
    </lineage>
</organism>
<keyword evidence="3" id="KW-1185">Reference proteome</keyword>
<protein>
    <submittedName>
        <fullName evidence="2">Uncharacterized protein</fullName>
    </submittedName>
</protein>
<evidence type="ECO:0000313" key="2">
    <source>
        <dbReference type="EMBL" id="CAA7392147.1"/>
    </source>
</evidence>
<accession>A0A7I8K639</accession>
<reference evidence="2" key="1">
    <citation type="submission" date="2020-02" db="EMBL/GenBank/DDBJ databases">
        <authorList>
            <person name="Scholz U."/>
            <person name="Mascher M."/>
            <person name="Fiebig A."/>
        </authorList>
    </citation>
    <scope>NUCLEOTIDE SEQUENCE</scope>
</reference>
<dbReference type="Proteomes" id="UP000663760">
    <property type="component" value="Chromosome 2"/>
</dbReference>
<dbReference type="EMBL" id="LR746265">
    <property type="protein sequence ID" value="CAA7392147.1"/>
    <property type="molecule type" value="Genomic_DNA"/>
</dbReference>
<evidence type="ECO:0000256" key="1">
    <source>
        <dbReference type="SAM" id="MobiDB-lite"/>
    </source>
</evidence>